<gene>
    <name evidence="1" type="ORF">GCM10023215_03740</name>
</gene>
<protein>
    <submittedName>
        <fullName evidence="1">Uncharacterized protein</fullName>
    </submittedName>
</protein>
<reference evidence="2" key="1">
    <citation type="journal article" date="2019" name="Int. J. Syst. Evol. Microbiol.">
        <title>The Global Catalogue of Microorganisms (GCM) 10K type strain sequencing project: providing services to taxonomists for standard genome sequencing and annotation.</title>
        <authorList>
            <consortium name="The Broad Institute Genomics Platform"/>
            <consortium name="The Broad Institute Genome Sequencing Center for Infectious Disease"/>
            <person name="Wu L."/>
            <person name="Ma J."/>
        </authorList>
    </citation>
    <scope>NUCLEOTIDE SEQUENCE [LARGE SCALE GENOMIC DNA]</scope>
    <source>
        <strain evidence="2">JCM 18055</strain>
    </source>
</reference>
<proteinExistence type="predicted"/>
<dbReference type="EMBL" id="BAABIC010000001">
    <property type="protein sequence ID" value="GAA4675159.1"/>
    <property type="molecule type" value="Genomic_DNA"/>
</dbReference>
<dbReference type="RefSeq" id="WP_345377863.1">
    <property type="nucleotide sequence ID" value="NZ_BAABIC010000001.1"/>
</dbReference>
<accession>A0ABP8VY88</accession>
<name>A0ABP8VY88_9PSEU</name>
<dbReference type="Proteomes" id="UP001500325">
    <property type="component" value="Unassembled WGS sequence"/>
</dbReference>
<comment type="caution">
    <text evidence="1">The sequence shown here is derived from an EMBL/GenBank/DDBJ whole genome shotgun (WGS) entry which is preliminary data.</text>
</comment>
<keyword evidence="2" id="KW-1185">Reference proteome</keyword>
<organism evidence="1 2">
    <name type="scientific">Pseudonocardia yuanmonensis</name>
    <dbReference type="NCBI Taxonomy" id="1095914"/>
    <lineage>
        <taxon>Bacteria</taxon>
        <taxon>Bacillati</taxon>
        <taxon>Actinomycetota</taxon>
        <taxon>Actinomycetes</taxon>
        <taxon>Pseudonocardiales</taxon>
        <taxon>Pseudonocardiaceae</taxon>
        <taxon>Pseudonocardia</taxon>
    </lineage>
</organism>
<sequence>MSTAEEPESPAVAYRRIASGIDSVVGAVRRQDEVRATRLEEALGRFDDRMQRAGERAALTRFSVELHWESVLEALWAEPWMTVRPFPRPDLDADPARLDRYLREVEQTYTELLDLVARRRFGFRR</sequence>
<evidence type="ECO:0000313" key="2">
    <source>
        <dbReference type="Proteomes" id="UP001500325"/>
    </source>
</evidence>
<evidence type="ECO:0000313" key="1">
    <source>
        <dbReference type="EMBL" id="GAA4675159.1"/>
    </source>
</evidence>